<proteinExistence type="predicted"/>
<reference evidence="2 3" key="1">
    <citation type="submission" date="2019-07" db="EMBL/GenBank/DDBJ databases">
        <title>Complete Genome Sequence of Leptotrichia trevisanii Strain JMUB3870.</title>
        <authorList>
            <person name="Watanabe S."/>
            <person name="Cui L."/>
        </authorList>
    </citation>
    <scope>NUCLEOTIDE SEQUENCE [LARGE SCALE GENOMIC DNA]</scope>
    <source>
        <strain evidence="2 3">JMUB3870</strain>
    </source>
</reference>
<dbReference type="InterPro" id="IPR012547">
    <property type="entry name" value="PDDEXK_9"/>
</dbReference>
<dbReference type="PANTHER" id="PTHR34825:SF1">
    <property type="entry name" value="AAA-ATPASE-LIKE DOMAIN-CONTAINING PROTEIN"/>
    <property type="match status" value="1"/>
</dbReference>
<dbReference type="PANTHER" id="PTHR34825">
    <property type="entry name" value="CONSERVED PROTEIN, WITH A WEAK D-GALACTARATE DEHYDRATASE/ALTRONATE HYDROLASE DOMAIN"/>
    <property type="match status" value="1"/>
</dbReference>
<dbReference type="RefSeq" id="WP_155283044.1">
    <property type="nucleotide sequence ID" value="NZ_AP019831.1"/>
</dbReference>
<dbReference type="Pfam" id="PF09820">
    <property type="entry name" value="AAA-ATPase_like"/>
    <property type="match status" value="1"/>
</dbReference>
<protein>
    <recommendedName>
        <fullName evidence="1">AAA-ATPase-like domain-containing protein</fullName>
    </recommendedName>
</protein>
<dbReference type="Proteomes" id="UP000422644">
    <property type="component" value="Chromosome"/>
</dbReference>
<name>A0A510K334_9FUSO</name>
<dbReference type="EMBL" id="AP019831">
    <property type="protein sequence ID" value="BBM45924.1"/>
    <property type="molecule type" value="Genomic_DNA"/>
</dbReference>
<gene>
    <name evidence="2" type="ORF">JMUB3870_2046</name>
</gene>
<dbReference type="InterPro" id="IPR027417">
    <property type="entry name" value="P-loop_NTPase"/>
</dbReference>
<keyword evidence="3" id="KW-1185">Reference proteome</keyword>
<dbReference type="Pfam" id="PF08011">
    <property type="entry name" value="PDDEXK_9"/>
    <property type="match status" value="1"/>
</dbReference>
<evidence type="ECO:0000313" key="3">
    <source>
        <dbReference type="Proteomes" id="UP000422644"/>
    </source>
</evidence>
<dbReference type="OrthoDB" id="78597at2"/>
<organism evidence="2 3">
    <name type="scientific">Leptotrichia trevisanii</name>
    <dbReference type="NCBI Taxonomy" id="109328"/>
    <lineage>
        <taxon>Bacteria</taxon>
        <taxon>Fusobacteriati</taxon>
        <taxon>Fusobacteriota</taxon>
        <taxon>Fusobacteriia</taxon>
        <taxon>Fusobacteriales</taxon>
        <taxon>Leptotrichiaceae</taxon>
        <taxon>Leptotrichia</taxon>
    </lineage>
</organism>
<feature type="domain" description="AAA-ATPase-like" evidence="1">
    <location>
        <begin position="8"/>
        <end position="230"/>
    </location>
</feature>
<dbReference type="InterPro" id="IPR018631">
    <property type="entry name" value="AAA-ATPase-like_dom"/>
</dbReference>
<evidence type="ECO:0000259" key="1">
    <source>
        <dbReference type="Pfam" id="PF09820"/>
    </source>
</evidence>
<sequence length="548" mass="65629">MENKKRLPIGISDFKRIIEESYYYVDKTGLISNILKDGANVNLFARPRRFGKTLNMSMLRYFFDFENREENKKLFDNLNISESEYASEQGKYPVIFVSFKNIEENEWEDCYFEIRNLISNMYDEFNFIRENLDERKLYEFDNIWFKRDGADWKNSLKNLTKYLYDYYRKKKVVVLIDEYDTPIIQSYQAEYYKKAISFFKRFYGEALKDNEYLQFGIMTGILRIAKEGIFSGLNNLKVNTIFSEKYSEFFGLTENEVIRAVKYYELEYELEEVKKWYDGYQFGDSEIYNPWSIINFLSAGQLRPYWIGVSGNKLIDEMLDEGNKEIFDDLGKLFNKEKIYKEINDYSEFTFDMDDIWQLFLYAGYLTIGGEKVDNEYPIRIPNNEILEFFENRFIARFIRKTQKFTNIIKDLKKGKIEEFAKGLQDEILSSLSYFDTDKDEKYYKVFLIGIFIVLGNDYIRLSERESGYGRADLVLEPKNKGNPAYIFEFKVAGNEEEMENYAKEGFEQIKEKEYDIELKNRGVKEIIHIGLGFYRKKLRMKHEKISF</sequence>
<dbReference type="AlphaFoldDB" id="A0A510K334"/>
<accession>A0A510K334</accession>
<evidence type="ECO:0000313" key="2">
    <source>
        <dbReference type="EMBL" id="BBM45924.1"/>
    </source>
</evidence>
<dbReference type="SUPFAM" id="SSF52540">
    <property type="entry name" value="P-loop containing nucleoside triphosphate hydrolases"/>
    <property type="match status" value="1"/>
</dbReference>